<keyword evidence="9" id="KW-1185">Reference proteome</keyword>
<dbReference type="SUPFAM" id="SSF117070">
    <property type="entry name" value="LEA14-like"/>
    <property type="match status" value="1"/>
</dbReference>
<keyword evidence="3 6" id="KW-1133">Transmembrane helix</keyword>
<dbReference type="Proteomes" id="UP000594263">
    <property type="component" value="Unplaced"/>
</dbReference>
<sequence length="219" mass="24456">MSQQSSQVTNLDIEEQPVHRKRNRGKTTARKRRCFVALGVILFVIFLLFVVALILALTVFRVRKIETTLVSAALDGVSPRLTVPAVSIQLNVTLTLQISVNNRNYASFRHDGGKSYLLYEGAQVGDADIDPGLIRARGATVIQYRLQLRVDELAEKVGDLIRDVVDGELVLRAESRIPGKVTFLGVFRRRAVALSDCELGMNVLQLKLTRQVCKQRTQL</sequence>
<evidence type="ECO:0000256" key="3">
    <source>
        <dbReference type="ARBA" id="ARBA00022989"/>
    </source>
</evidence>
<evidence type="ECO:0000313" key="8">
    <source>
        <dbReference type="EnsemblPlants" id="Kaladp0055s0177.1.v1.1.CDS.1"/>
    </source>
</evidence>
<name>A0A7N0ZYM1_KALFE</name>
<dbReference type="GO" id="GO:0098542">
    <property type="term" value="P:defense response to other organism"/>
    <property type="evidence" value="ECO:0007669"/>
    <property type="project" value="InterPro"/>
</dbReference>
<dbReference type="Gramene" id="Kaladp0055s0177.1.v1.1">
    <property type="protein sequence ID" value="Kaladp0055s0177.1.v1.1.CDS.1"/>
    <property type="gene ID" value="Kaladp0055s0177.v1.1"/>
</dbReference>
<protein>
    <recommendedName>
        <fullName evidence="7">Late embryogenesis abundant protein LEA-2 subgroup domain-containing protein</fullName>
    </recommendedName>
</protein>
<dbReference type="PANTHER" id="PTHR31234">
    <property type="entry name" value="LATE EMBRYOGENESIS ABUNDANT (LEA) HYDROXYPROLINE-RICH GLYCOPROTEIN FAMILY"/>
    <property type="match status" value="1"/>
</dbReference>
<accession>A0A7N0ZYM1</accession>
<dbReference type="Gene3D" id="2.60.40.1820">
    <property type="match status" value="1"/>
</dbReference>
<dbReference type="Pfam" id="PF03168">
    <property type="entry name" value="LEA_2"/>
    <property type="match status" value="1"/>
</dbReference>
<evidence type="ECO:0000259" key="7">
    <source>
        <dbReference type="Pfam" id="PF03168"/>
    </source>
</evidence>
<feature type="region of interest" description="Disordered" evidence="5">
    <location>
        <begin position="1"/>
        <end position="25"/>
    </location>
</feature>
<comment type="subcellular location">
    <subcellularLocation>
        <location evidence="1">Membrane</location>
        <topology evidence="1">Single-pass membrane protein</topology>
    </subcellularLocation>
</comment>
<dbReference type="InterPro" id="IPR044839">
    <property type="entry name" value="NDR1-like"/>
</dbReference>
<dbReference type="EnsemblPlants" id="Kaladp0055s0177.1.v1.1">
    <property type="protein sequence ID" value="Kaladp0055s0177.1.v1.1.CDS.1"/>
    <property type="gene ID" value="Kaladp0055s0177.v1.1"/>
</dbReference>
<evidence type="ECO:0000256" key="4">
    <source>
        <dbReference type="ARBA" id="ARBA00023136"/>
    </source>
</evidence>
<dbReference type="PANTHER" id="PTHR31234:SF65">
    <property type="entry name" value="LATE EMBRYOGENESIS ABUNDANT PROTEIN, LEA_2 SUBGROUP"/>
    <property type="match status" value="1"/>
</dbReference>
<keyword evidence="4 6" id="KW-0472">Membrane</keyword>
<evidence type="ECO:0000313" key="9">
    <source>
        <dbReference type="Proteomes" id="UP000594263"/>
    </source>
</evidence>
<feature type="compositionally biased region" description="Polar residues" evidence="5">
    <location>
        <begin position="1"/>
        <end position="10"/>
    </location>
</feature>
<reference evidence="8" key="1">
    <citation type="submission" date="2021-01" db="UniProtKB">
        <authorList>
            <consortium name="EnsemblPlants"/>
        </authorList>
    </citation>
    <scope>IDENTIFICATION</scope>
</reference>
<feature type="domain" description="Late embryogenesis abundant protein LEA-2 subgroup" evidence="7">
    <location>
        <begin position="98"/>
        <end position="192"/>
    </location>
</feature>
<keyword evidence="2 6" id="KW-0812">Transmembrane</keyword>
<evidence type="ECO:0000256" key="5">
    <source>
        <dbReference type="SAM" id="MobiDB-lite"/>
    </source>
</evidence>
<evidence type="ECO:0000256" key="1">
    <source>
        <dbReference type="ARBA" id="ARBA00004167"/>
    </source>
</evidence>
<proteinExistence type="predicted"/>
<dbReference type="OMA" id="DCHIIFG"/>
<feature type="transmembrane region" description="Helical" evidence="6">
    <location>
        <begin position="34"/>
        <end position="60"/>
    </location>
</feature>
<evidence type="ECO:0000256" key="2">
    <source>
        <dbReference type="ARBA" id="ARBA00022692"/>
    </source>
</evidence>
<dbReference type="GO" id="GO:0016020">
    <property type="term" value="C:membrane"/>
    <property type="evidence" value="ECO:0007669"/>
    <property type="project" value="UniProtKB-SubCell"/>
</dbReference>
<organism evidence="8 9">
    <name type="scientific">Kalanchoe fedtschenkoi</name>
    <name type="common">Lavender scallops</name>
    <name type="synonym">South American air plant</name>
    <dbReference type="NCBI Taxonomy" id="63787"/>
    <lineage>
        <taxon>Eukaryota</taxon>
        <taxon>Viridiplantae</taxon>
        <taxon>Streptophyta</taxon>
        <taxon>Embryophyta</taxon>
        <taxon>Tracheophyta</taxon>
        <taxon>Spermatophyta</taxon>
        <taxon>Magnoliopsida</taxon>
        <taxon>eudicotyledons</taxon>
        <taxon>Gunneridae</taxon>
        <taxon>Pentapetalae</taxon>
        <taxon>Saxifragales</taxon>
        <taxon>Crassulaceae</taxon>
        <taxon>Kalanchoe</taxon>
    </lineage>
</organism>
<dbReference type="AlphaFoldDB" id="A0A7N0ZYM1"/>
<dbReference type="InterPro" id="IPR004864">
    <property type="entry name" value="LEA_2"/>
</dbReference>
<evidence type="ECO:0000256" key="6">
    <source>
        <dbReference type="SAM" id="Phobius"/>
    </source>
</evidence>